<dbReference type="EMBL" id="BARV01015218">
    <property type="protein sequence ID" value="GAI28222.1"/>
    <property type="molecule type" value="Genomic_DNA"/>
</dbReference>
<protein>
    <submittedName>
        <fullName evidence="1">Uncharacterized protein</fullName>
    </submittedName>
</protein>
<comment type="caution">
    <text evidence="1">The sequence shown here is derived from an EMBL/GenBank/DDBJ whole genome shotgun (WGS) entry which is preliminary data.</text>
</comment>
<dbReference type="AlphaFoldDB" id="X1M9B4"/>
<proteinExistence type="predicted"/>
<sequence length="52" mass="5746">NLGRYVERGKGILATEAVGYLDCVQLESRAKLIMTDSCVFFNNVASYECSIP</sequence>
<evidence type="ECO:0000313" key="1">
    <source>
        <dbReference type="EMBL" id="GAI28222.1"/>
    </source>
</evidence>
<accession>X1M9B4</accession>
<dbReference type="Gene3D" id="3.40.50.2000">
    <property type="entry name" value="Glycogen Phosphorylase B"/>
    <property type="match status" value="1"/>
</dbReference>
<reference evidence="1" key="1">
    <citation type="journal article" date="2014" name="Front. Microbiol.">
        <title>High frequency of phylogenetically diverse reductive dehalogenase-homologous genes in deep subseafloor sedimentary metagenomes.</title>
        <authorList>
            <person name="Kawai M."/>
            <person name="Futagami T."/>
            <person name="Toyoda A."/>
            <person name="Takaki Y."/>
            <person name="Nishi S."/>
            <person name="Hori S."/>
            <person name="Arai W."/>
            <person name="Tsubouchi T."/>
            <person name="Morono Y."/>
            <person name="Uchiyama I."/>
            <person name="Ito T."/>
            <person name="Fujiyama A."/>
            <person name="Inagaki F."/>
            <person name="Takami H."/>
        </authorList>
    </citation>
    <scope>NUCLEOTIDE SEQUENCE</scope>
    <source>
        <strain evidence="1">Expedition CK06-06</strain>
    </source>
</reference>
<gene>
    <name evidence="1" type="ORF">S06H3_26337</name>
</gene>
<organism evidence="1">
    <name type="scientific">marine sediment metagenome</name>
    <dbReference type="NCBI Taxonomy" id="412755"/>
    <lineage>
        <taxon>unclassified sequences</taxon>
        <taxon>metagenomes</taxon>
        <taxon>ecological metagenomes</taxon>
    </lineage>
</organism>
<name>X1M9B4_9ZZZZ</name>
<feature type="non-terminal residue" evidence="1">
    <location>
        <position position="1"/>
    </location>
</feature>